<evidence type="ECO:0000256" key="3">
    <source>
        <dbReference type="ARBA" id="ARBA00023136"/>
    </source>
</evidence>
<keyword evidence="2" id="KW-0732">Signal</keyword>
<dbReference type="PANTHER" id="PTHR30429">
    <property type="entry name" value="D-METHIONINE-BINDING LIPOPROTEIN METQ"/>
    <property type="match status" value="1"/>
</dbReference>
<feature type="lipid moiety-binding region" description="S-diacylglycerol cysteine" evidence="7">
    <location>
        <position position="24"/>
    </location>
</feature>
<dbReference type="EMBL" id="LSRC01000018">
    <property type="protein sequence ID" value="KXI17979.1"/>
    <property type="molecule type" value="Genomic_DNA"/>
</dbReference>
<evidence type="ECO:0000256" key="5">
    <source>
        <dbReference type="ARBA" id="ARBA00023288"/>
    </source>
</evidence>
<comment type="similarity">
    <text evidence="6">Belongs to the nlpA lipoprotein family.</text>
</comment>
<accession>A0A135Z8K4</accession>
<dbReference type="SUPFAM" id="SSF53850">
    <property type="entry name" value="Periplasmic binding protein-like II"/>
    <property type="match status" value="1"/>
</dbReference>
<dbReference type="InterPro" id="IPR004872">
    <property type="entry name" value="Lipoprotein_NlpA"/>
</dbReference>
<reference evidence="8 9" key="1">
    <citation type="submission" date="2016-02" db="EMBL/GenBank/DDBJ databases">
        <authorList>
            <person name="Wen L."/>
            <person name="He K."/>
            <person name="Yang H."/>
        </authorList>
    </citation>
    <scope>NUCLEOTIDE SEQUENCE [LARGE SCALE GENOMIC DNA]</scope>
    <source>
        <strain evidence="8 9">CMW7778B</strain>
    </source>
</reference>
<keyword evidence="4" id="KW-0564">Palmitate</keyword>
<dbReference type="AlphaFoldDB" id="A0A135Z8K4"/>
<dbReference type="PROSITE" id="PS51257">
    <property type="entry name" value="PROKAR_LIPOPROTEIN"/>
    <property type="match status" value="1"/>
</dbReference>
<dbReference type="PIRSF" id="PIRSF002854">
    <property type="entry name" value="MetQ"/>
    <property type="match status" value="1"/>
</dbReference>
<evidence type="ECO:0000256" key="6">
    <source>
        <dbReference type="PIRNR" id="PIRNR002854"/>
    </source>
</evidence>
<organism evidence="8 9">
    <name type="scientific">Gardnerella vaginalis</name>
    <dbReference type="NCBI Taxonomy" id="2702"/>
    <lineage>
        <taxon>Bacteria</taxon>
        <taxon>Bacillati</taxon>
        <taxon>Actinomycetota</taxon>
        <taxon>Actinomycetes</taxon>
        <taxon>Bifidobacteriales</taxon>
        <taxon>Bifidobacteriaceae</taxon>
        <taxon>Gardnerella</taxon>
    </lineage>
</organism>
<dbReference type="Pfam" id="PF03180">
    <property type="entry name" value="Lipoprotein_9"/>
    <property type="match status" value="1"/>
</dbReference>
<evidence type="ECO:0000313" key="9">
    <source>
        <dbReference type="Proteomes" id="UP000070505"/>
    </source>
</evidence>
<evidence type="ECO:0000256" key="4">
    <source>
        <dbReference type="ARBA" id="ARBA00023139"/>
    </source>
</evidence>
<gene>
    <name evidence="8" type="ORF">HMPREF3230_00487</name>
</gene>
<dbReference type="Proteomes" id="UP000070505">
    <property type="component" value="Unassembled WGS sequence"/>
</dbReference>
<dbReference type="RefSeq" id="WP_075523370.1">
    <property type="nucleotide sequence ID" value="NZ_KQ961857.1"/>
</dbReference>
<dbReference type="PANTHER" id="PTHR30429:SF0">
    <property type="entry name" value="METHIONINE-BINDING LIPOPROTEIN METQ"/>
    <property type="match status" value="1"/>
</dbReference>
<name>A0A135Z8K4_GARVA</name>
<keyword evidence="5 6" id="KW-0449">Lipoprotein</keyword>
<keyword evidence="3" id="KW-0472">Membrane</keyword>
<sequence>MNNKKIISAAIALSALVGLTLGGCGSQKASDKDSHTITVAASPTPHSEILNKVVKPILKKQGYKLVVKEFTDYVQPNTATEEGEVDANYYQHLPYLDNFNKEKGTHLVSVAGIHFEPFGLYPGKLKSLKNVKDGSTIAVPNDATNEARALLLLQDAGLLKLKNPKDVNSTTKDIVSNPHNLKFKELEAAMVPTAVKDVDFATLNGNYAIQAGFDPIKDPLISEKVGGIAAKTYENIIVVKKGSENTDKIKALIKALKTDEVRNFINKNYNGAVLPVF</sequence>
<dbReference type="GO" id="GO:0016020">
    <property type="term" value="C:membrane"/>
    <property type="evidence" value="ECO:0007669"/>
    <property type="project" value="UniProtKB-SubCell"/>
</dbReference>
<proteinExistence type="inferred from homology"/>
<dbReference type="PATRIC" id="fig|2702.101.peg.472"/>
<protein>
    <recommendedName>
        <fullName evidence="6">Lipoprotein</fullName>
    </recommendedName>
</protein>
<evidence type="ECO:0000256" key="7">
    <source>
        <dbReference type="PIRSR" id="PIRSR002854-1"/>
    </source>
</evidence>
<dbReference type="CDD" id="cd13597">
    <property type="entry name" value="PBP2_lipoprotein_Tp32"/>
    <property type="match status" value="1"/>
</dbReference>
<evidence type="ECO:0000256" key="2">
    <source>
        <dbReference type="ARBA" id="ARBA00022729"/>
    </source>
</evidence>
<evidence type="ECO:0000256" key="1">
    <source>
        <dbReference type="ARBA" id="ARBA00004635"/>
    </source>
</evidence>
<comment type="caution">
    <text evidence="8">The sequence shown here is derived from an EMBL/GenBank/DDBJ whole genome shotgun (WGS) entry which is preliminary data.</text>
</comment>
<evidence type="ECO:0000313" key="8">
    <source>
        <dbReference type="EMBL" id="KXI17979.1"/>
    </source>
</evidence>
<comment type="subcellular location">
    <subcellularLocation>
        <location evidence="1">Membrane</location>
        <topology evidence="1">Lipid-anchor</topology>
    </subcellularLocation>
</comment>
<dbReference type="Gene3D" id="3.40.190.10">
    <property type="entry name" value="Periplasmic binding protein-like II"/>
    <property type="match status" value="2"/>
</dbReference>